<dbReference type="Gene3D" id="2.120.10.80">
    <property type="entry name" value="Kelch-type beta propeller"/>
    <property type="match status" value="3"/>
</dbReference>
<feature type="chain" id="PRO_5013113934" description="Tyrosine-protein kinase ephrin type A/B receptor-like domain-containing protein" evidence="4">
    <location>
        <begin position="20"/>
        <end position="1135"/>
    </location>
</feature>
<dbReference type="InterPro" id="IPR015915">
    <property type="entry name" value="Kelch-typ_b-propeller"/>
</dbReference>
<dbReference type="Gene3D" id="2.10.50.10">
    <property type="entry name" value="Tumor Necrosis Factor Receptor, subunit A, domain 2"/>
    <property type="match status" value="1"/>
</dbReference>
<dbReference type="CDD" id="cd00185">
    <property type="entry name" value="TNFRSF"/>
    <property type="match status" value="1"/>
</dbReference>
<feature type="transmembrane region" description="Helical" evidence="3">
    <location>
        <begin position="760"/>
        <end position="781"/>
    </location>
</feature>
<feature type="transmembrane region" description="Helical" evidence="3">
    <location>
        <begin position="1051"/>
        <end position="1078"/>
    </location>
</feature>
<gene>
    <name evidence="5" type="ORF">SteCoe_21482</name>
</gene>
<keyword evidence="3" id="KW-0812">Transmembrane</keyword>
<dbReference type="Proteomes" id="UP000187209">
    <property type="component" value="Unassembled WGS sequence"/>
</dbReference>
<dbReference type="AlphaFoldDB" id="A0A1R2BQ05"/>
<keyword evidence="2" id="KW-0677">Repeat</keyword>
<feature type="signal peptide" evidence="4">
    <location>
        <begin position="1"/>
        <end position="19"/>
    </location>
</feature>
<organism evidence="5 6">
    <name type="scientific">Stentor coeruleus</name>
    <dbReference type="NCBI Taxonomy" id="5963"/>
    <lineage>
        <taxon>Eukaryota</taxon>
        <taxon>Sar</taxon>
        <taxon>Alveolata</taxon>
        <taxon>Ciliophora</taxon>
        <taxon>Postciliodesmatophora</taxon>
        <taxon>Heterotrichea</taxon>
        <taxon>Heterotrichida</taxon>
        <taxon>Stentoridae</taxon>
        <taxon>Stentor</taxon>
    </lineage>
</organism>
<keyword evidence="4" id="KW-0732">Signal</keyword>
<dbReference type="EMBL" id="MPUH01000510">
    <property type="protein sequence ID" value="OMJ78675.1"/>
    <property type="molecule type" value="Genomic_DNA"/>
</dbReference>
<evidence type="ECO:0000256" key="2">
    <source>
        <dbReference type="ARBA" id="ARBA00022737"/>
    </source>
</evidence>
<sequence length="1135" mass="128635">MTLIVLLLSFQAFSFHIETIPLQGPPPTKIQLTSSVYDSYTSSIITIGGYNLESLSETINIYTFNLITFKWGEIIPESEYIPSGIQNHYLYLTSSREILLFFGYSQSRLKAEVLGFDLETYIWEKKKMSGDSISGRMFFSYCNYVYNGIRYLAIYGGYNRDTYDNKLYMYILYRIEPENLIAKKMTPEGPNPGNKDSAAFVFYENSLYLYGVSLLNTALNDPDYLFRYDIQGNYWEKISTSGNFTLTAGATAYICEDSMYVFFGIDPLVSSIVSRLNMKNLTWEKLSTLEEIRILGYTTIQFNCTIYLSFGRQESKTFNSIYEVNLLDKPIQYKKIFENYITPSKRREHCMFDLNNKLIIFGGVSSDGKTFYNDLWAYSVELKVWEELKTIGNLPLARASAVCIKAFGHIVIYGGYNDQGILDDINIFNLRNLKWSSITNKSGISIPIYGACATLGIGLYFISGITDTGLTKEIYAYDVLSSSLKKAINLGDVYINLAYHSCYIKHFSDHEEIYVLGGEGESGSTNTQIYKVVLWNDGKNYYYKISVVLNSYLFYTSRNPAVIIEDAAFVISGSSYNTMTFDRISILNTTTFESFEYKDLGLSLYSFGCAHLGKAIYIFGGGEANGKIIRKNSATSRMLKITSENSDEIQIQCSIGTYGDNCLPCPAGTYGFDYNKCTPCPTGTYSEIIGAVSLYQCTICPYKTFNDIEGSTFCKQCNSYEFCPLGVTSPLNESIISDSEILGNSQPALFQSSSKKVTNIFYSMLYFLGISSVLFTFLIIFSTSLRKKIDLLDIFTDKHEKTLGKPLIPVKTRFGGFVSVLFILTAGVFVCNSFCSFTLNNITETKSLIPLTLLDKEIYAKNFQIIFKFYIYGDYCEANDKCGVLLMIKEENIKYTTKKLVCKTEKTIQGKNCRISIQYEDFAINYESYIGIESHELYSFASFILVYVSSDSSIPNEKSAVQYLIEPDDKTTVFKGPVPTEISVQMTPSIFQSDSSDWPSEELGYHLSKEKSLIKGSTTDEKGILIIEPLIVNVKLIQSENLLLTKRSLKLTIFSVLSTLLGLIFGLLEAFAVLVLLFENRFDYINKKLAGKRFFEKLIENQKTLLSNFKMKKKIYETAATRNMSKVCVEKKYQY</sequence>
<feature type="transmembrane region" description="Helical" evidence="3">
    <location>
        <begin position="814"/>
        <end position="839"/>
    </location>
</feature>
<evidence type="ECO:0000256" key="1">
    <source>
        <dbReference type="ARBA" id="ARBA00022441"/>
    </source>
</evidence>
<evidence type="ECO:0000256" key="3">
    <source>
        <dbReference type="SAM" id="Phobius"/>
    </source>
</evidence>
<keyword evidence="3" id="KW-1133">Transmembrane helix</keyword>
<proteinExistence type="predicted"/>
<accession>A0A1R2BQ05</accession>
<dbReference type="Pfam" id="PF24681">
    <property type="entry name" value="Kelch_KLHDC2_KLHL20_DRC7"/>
    <property type="match status" value="2"/>
</dbReference>
<name>A0A1R2BQ05_9CILI</name>
<evidence type="ECO:0000313" key="6">
    <source>
        <dbReference type="Proteomes" id="UP000187209"/>
    </source>
</evidence>
<evidence type="ECO:0000313" key="5">
    <source>
        <dbReference type="EMBL" id="OMJ78675.1"/>
    </source>
</evidence>
<keyword evidence="3" id="KW-0472">Membrane</keyword>
<evidence type="ECO:0000256" key="4">
    <source>
        <dbReference type="SAM" id="SignalP"/>
    </source>
</evidence>
<keyword evidence="6" id="KW-1185">Reference proteome</keyword>
<reference evidence="5 6" key="1">
    <citation type="submission" date="2016-11" db="EMBL/GenBank/DDBJ databases">
        <title>The macronuclear genome of Stentor coeruleus: a giant cell with tiny introns.</title>
        <authorList>
            <person name="Slabodnick M."/>
            <person name="Ruby J.G."/>
            <person name="Reiff S.B."/>
            <person name="Swart E.C."/>
            <person name="Gosai S."/>
            <person name="Prabakaran S."/>
            <person name="Witkowska E."/>
            <person name="Larue G.E."/>
            <person name="Fisher S."/>
            <person name="Freeman R.M."/>
            <person name="Gunawardena J."/>
            <person name="Chu W."/>
            <person name="Stover N.A."/>
            <person name="Gregory B.D."/>
            <person name="Nowacki M."/>
            <person name="Derisi J."/>
            <person name="Roy S.W."/>
            <person name="Marshall W.F."/>
            <person name="Sood P."/>
        </authorList>
    </citation>
    <scope>NUCLEOTIDE SEQUENCE [LARGE SCALE GENOMIC DNA]</scope>
    <source>
        <strain evidence="5">WM001</strain>
    </source>
</reference>
<keyword evidence="1" id="KW-0880">Kelch repeat</keyword>
<evidence type="ECO:0008006" key="7">
    <source>
        <dbReference type="Google" id="ProtNLM"/>
    </source>
</evidence>
<dbReference type="OrthoDB" id="10251809at2759"/>
<protein>
    <recommendedName>
        <fullName evidence="7">Tyrosine-protein kinase ephrin type A/B receptor-like domain-containing protein</fullName>
    </recommendedName>
</protein>
<dbReference type="InterPro" id="IPR009030">
    <property type="entry name" value="Growth_fac_rcpt_cys_sf"/>
</dbReference>
<dbReference type="SUPFAM" id="SSF117281">
    <property type="entry name" value="Kelch motif"/>
    <property type="match status" value="3"/>
</dbReference>
<dbReference type="PANTHER" id="PTHR46093:SF18">
    <property type="entry name" value="FIBRONECTIN TYPE-III DOMAIN-CONTAINING PROTEIN"/>
    <property type="match status" value="1"/>
</dbReference>
<dbReference type="SMART" id="SM01411">
    <property type="entry name" value="Ephrin_rec_like"/>
    <property type="match status" value="1"/>
</dbReference>
<dbReference type="PANTHER" id="PTHR46093">
    <property type="entry name" value="ACYL-COA-BINDING DOMAIN-CONTAINING PROTEIN 5"/>
    <property type="match status" value="1"/>
</dbReference>
<dbReference type="SUPFAM" id="SSF57184">
    <property type="entry name" value="Growth factor receptor domain"/>
    <property type="match status" value="1"/>
</dbReference>
<comment type="caution">
    <text evidence="5">The sequence shown here is derived from an EMBL/GenBank/DDBJ whole genome shotgun (WGS) entry which is preliminary data.</text>
</comment>